<proteinExistence type="predicted"/>
<dbReference type="Pfam" id="PF02209">
    <property type="entry name" value="VHP"/>
    <property type="match status" value="1"/>
</dbReference>
<dbReference type="GO" id="GO:0005886">
    <property type="term" value="C:plasma membrane"/>
    <property type="evidence" value="ECO:0007669"/>
    <property type="project" value="TreeGrafter"/>
</dbReference>
<dbReference type="GO" id="GO:0030032">
    <property type="term" value="P:lamellipodium assembly"/>
    <property type="evidence" value="ECO:0007669"/>
    <property type="project" value="TreeGrafter"/>
</dbReference>
<dbReference type="PROSITE" id="PS51089">
    <property type="entry name" value="HP"/>
    <property type="match status" value="1"/>
</dbReference>
<dbReference type="Gene3D" id="1.10.950.10">
    <property type="entry name" value="Villin headpiece domain"/>
    <property type="match status" value="2"/>
</dbReference>
<comment type="caution">
    <text evidence="2">The sequence shown here is derived from an EMBL/GenBank/DDBJ whole genome shotgun (WGS) entry which is preliminary data.</text>
</comment>
<dbReference type="OrthoDB" id="1746725at2759"/>
<dbReference type="PANTHER" id="PTHR24213:SF17">
    <property type="entry name" value="DEMATIN"/>
    <property type="match status" value="1"/>
</dbReference>
<dbReference type="InterPro" id="IPR036886">
    <property type="entry name" value="Villin_headpiece_dom_sf"/>
</dbReference>
<accession>A0A7K6R9A1</accession>
<gene>
    <name evidence="2" type="primary">Dmtn</name>
    <name evidence="2" type="ORF">CLIRUF_R15834</name>
</gene>
<dbReference type="Proteomes" id="UP000580879">
    <property type="component" value="Unassembled WGS sequence"/>
</dbReference>
<dbReference type="InterPro" id="IPR051618">
    <property type="entry name" value="Actin-binding_LIM"/>
</dbReference>
<organism evidence="2 3">
    <name type="scientific">Climacteris rufus</name>
    <name type="common">rufous treecreeper</name>
    <dbReference type="NCBI Taxonomy" id="47695"/>
    <lineage>
        <taxon>Eukaryota</taxon>
        <taxon>Metazoa</taxon>
        <taxon>Chordata</taxon>
        <taxon>Craniata</taxon>
        <taxon>Vertebrata</taxon>
        <taxon>Euteleostomi</taxon>
        <taxon>Archelosauria</taxon>
        <taxon>Archosauria</taxon>
        <taxon>Dinosauria</taxon>
        <taxon>Saurischia</taxon>
        <taxon>Theropoda</taxon>
        <taxon>Coelurosauria</taxon>
        <taxon>Aves</taxon>
        <taxon>Neognathae</taxon>
        <taxon>Neoaves</taxon>
        <taxon>Telluraves</taxon>
        <taxon>Australaves</taxon>
        <taxon>Passeriformes</taxon>
        <taxon>Climacteridae</taxon>
        <taxon>Climacteris</taxon>
    </lineage>
</organism>
<dbReference type="SUPFAM" id="SSF47050">
    <property type="entry name" value="VHP, Villin headpiece domain"/>
    <property type="match status" value="1"/>
</dbReference>
<evidence type="ECO:0000259" key="1">
    <source>
        <dbReference type="PROSITE" id="PS51089"/>
    </source>
</evidence>
<keyword evidence="3" id="KW-1185">Reference proteome</keyword>
<feature type="domain" description="HP" evidence="1">
    <location>
        <begin position="1"/>
        <end position="90"/>
    </location>
</feature>
<feature type="non-terminal residue" evidence="2">
    <location>
        <position position="90"/>
    </location>
</feature>
<dbReference type="PANTHER" id="PTHR24213">
    <property type="entry name" value="ACTIN-BINDING LIM PROTEIN"/>
    <property type="match status" value="1"/>
</dbReference>
<dbReference type="GO" id="GO:0051017">
    <property type="term" value="P:actin filament bundle assembly"/>
    <property type="evidence" value="ECO:0007669"/>
    <property type="project" value="TreeGrafter"/>
</dbReference>
<protein>
    <submittedName>
        <fullName evidence="2">DEMA protein</fullName>
    </submittedName>
</protein>
<dbReference type="SMART" id="SM00153">
    <property type="entry name" value="VHP"/>
    <property type="match status" value="1"/>
</dbReference>
<evidence type="ECO:0000313" key="2">
    <source>
        <dbReference type="EMBL" id="NWW82224.1"/>
    </source>
</evidence>
<dbReference type="GO" id="GO:0015629">
    <property type="term" value="C:actin cytoskeleton"/>
    <property type="evidence" value="ECO:0007669"/>
    <property type="project" value="TreeGrafter"/>
</dbReference>
<reference evidence="2 3" key="1">
    <citation type="submission" date="2019-09" db="EMBL/GenBank/DDBJ databases">
        <title>Bird 10,000 Genomes (B10K) Project - Family phase.</title>
        <authorList>
            <person name="Zhang G."/>
        </authorList>
    </citation>
    <scope>NUCLEOTIDE SEQUENCE [LARGE SCALE GENOMIC DNA]</scope>
    <source>
        <strain evidence="2">B10K-DU-029-53</strain>
    </source>
</reference>
<dbReference type="EMBL" id="VZRZ01008072">
    <property type="protein sequence ID" value="NWW82224.1"/>
    <property type="molecule type" value="Genomic_DNA"/>
</dbReference>
<evidence type="ECO:0000313" key="3">
    <source>
        <dbReference type="Proteomes" id="UP000580879"/>
    </source>
</evidence>
<dbReference type="InterPro" id="IPR003128">
    <property type="entry name" value="Villin_headpiece"/>
</dbReference>
<dbReference type="AlphaFoldDB" id="A0A7K6R9A1"/>
<dbReference type="GO" id="GO:0051015">
    <property type="term" value="F:actin filament binding"/>
    <property type="evidence" value="ECO:0007669"/>
    <property type="project" value="TreeGrafter"/>
</dbReference>
<feature type="non-terminal residue" evidence="2">
    <location>
        <position position="1"/>
    </location>
</feature>
<sequence>IYPYEMLMVTNRGRVKLPPGVDRTRLEVGAVPALGGSGRAPLAPSPTCPPPRQRHLSPEDFLKVFEMPPEEFSKLALWKRNELKKKAFLF</sequence>
<name>A0A7K6R9A1_9PASS</name>